<organism evidence="3 4">
    <name type="scientific">Cyanobacterium stanieri (strain ATCC 29140 / PCC 7202)</name>
    <dbReference type="NCBI Taxonomy" id="292563"/>
    <lineage>
        <taxon>Bacteria</taxon>
        <taxon>Bacillati</taxon>
        <taxon>Cyanobacteriota</taxon>
        <taxon>Cyanophyceae</taxon>
        <taxon>Oscillatoriophycideae</taxon>
        <taxon>Chroococcales</taxon>
        <taxon>Geminocystaceae</taxon>
        <taxon>Cyanobacterium</taxon>
    </lineage>
</organism>
<accession>K9YQK4</accession>
<dbReference type="PANTHER" id="PTHR30461">
    <property type="entry name" value="DNA-INVERTASE FROM LAMBDOID PROPHAGE"/>
    <property type="match status" value="1"/>
</dbReference>
<gene>
    <name evidence="3" type="ordered locus">Cyast_2800</name>
</gene>
<evidence type="ECO:0000313" key="3">
    <source>
        <dbReference type="EMBL" id="AFZ48742.1"/>
    </source>
</evidence>
<dbReference type="Pfam" id="PF07508">
    <property type="entry name" value="Recombinase"/>
    <property type="match status" value="1"/>
</dbReference>
<proteinExistence type="inferred from homology"/>
<dbReference type="PROSITE" id="PS51737">
    <property type="entry name" value="RECOMBINASE_DNA_BIND"/>
    <property type="match status" value="1"/>
</dbReference>
<name>K9YQK4_CYASC</name>
<dbReference type="Gene3D" id="3.40.50.1390">
    <property type="entry name" value="Resolvase, N-terminal catalytic domain"/>
    <property type="match status" value="1"/>
</dbReference>
<dbReference type="HOGENOM" id="CLU_051006_0_0_3"/>
<sequence>MAFIITYSYTDSIIDQVPDSFIWGLEVDKNYQDIDSRLAFNQLINHCQNDPPNYILIRSLHELGDSFAHILKAIALIESLNVEIIAIEQPYNSTHFKTLNIEKKHQIWQQIEKTIYQRKLQKGHGKNRLQTLPPPGRSPYGYQKGKEGYIINRSTAPIVKDFFDYYLKYASLRDSVRYLKEKYNKKISHSTALKWLKNPVYRGDLAYKNNYIVSDTHTPIISREEASQIDRLLKSHRRISPRSASSPHCLSGLVKCKICNSPCKITSVTQKRKNTKYLYLTPINCSQNKSCSSWNYQNILEKTINIICADLPIIVNNINSPDIKIISEQINNLINEKQTIIDSLPCLIAENILDLETAQIRKLKLETEISHLKDQINSLPPNNLKEMTDNLSLQQFWYDLSEPEKRFYLREFITQIYVIPHLENRKNYDIELDFIFRPKNQL</sequence>
<dbReference type="PATRIC" id="fig|292563.3.peg.2920"/>
<feature type="domain" description="Recombinase" evidence="2">
    <location>
        <begin position="139"/>
        <end position="239"/>
    </location>
</feature>
<dbReference type="PANTHER" id="PTHR30461:SF26">
    <property type="entry name" value="RESOLVASE HOMOLOG YNEB"/>
    <property type="match status" value="1"/>
</dbReference>
<dbReference type="InterPro" id="IPR050639">
    <property type="entry name" value="SSR_resolvase"/>
</dbReference>
<dbReference type="eggNOG" id="COG1961">
    <property type="taxonomic scope" value="Bacteria"/>
</dbReference>
<evidence type="ECO:0000259" key="2">
    <source>
        <dbReference type="PROSITE" id="PS51737"/>
    </source>
</evidence>
<dbReference type="InterPro" id="IPR011109">
    <property type="entry name" value="DNA_bind_recombinase_dom"/>
</dbReference>
<protein>
    <submittedName>
        <fullName evidence="3">Recombinase</fullName>
    </submittedName>
</protein>
<dbReference type="SUPFAM" id="SSF53041">
    <property type="entry name" value="Resolvase-like"/>
    <property type="match status" value="1"/>
</dbReference>
<dbReference type="GO" id="GO:0003677">
    <property type="term" value="F:DNA binding"/>
    <property type="evidence" value="ECO:0007669"/>
    <property type="project" value="InterPro"/>
</dbReference>
<dbReference type="Gene3D" id="3.90.1750.20">
    <property type="entry name" value="Putative Large Serine Recombinase, Chain B, Domain 2"/>
    <property type="match status" value="1"/>
</dbReference>
<dbReference type="AlphaFoldDB" id="K9YQK4"/>
<dbReference type="InterPro" id="IPR036162">
    <property type="entry name" value="Resolvase-like_N_sf"/>
</dbReference>
<keyword evidence="4" id="KW-1185">Reference proteome</keyword>
<dbReference type="EMBL" id="CP003940">
    <property type="protein sequence ID" value="AFZ48742.1"/>
    <property type="molecule type" value="Genomic_DNA"/>
</dbReference>
<reference evidence="4" key="1">
    <citation type="journal article" date="2013" name="Proc. Natl. Acad. Sci. U.S.A.">
        <title>Improving the coverage of the cyanobacterial phylum using diversity-driven genome sequencing.</title>
        <authorList>
            <person name="Shih P.M."/>
            <person name="Wu D."/>
            <person name="Latifi A."/>
            <person name="Axen S.D."/>
            <person name="Fewer D.P."/>
            <person name="Talla E."/>
            <person name="Calteau A."/>
            <person name="Cai F."/>
            <person name="Tandeau de Marsac N."/>
            <person name="Rippka R."/>
            <person name="Herdman M."/>
            <person name="Sivonen K."/>
            <person name="Coursin T."/>
            <person name="Laurent T."/>
            <person name="Goodwin L."/>
            <person name="Nolan M."/>
            <person name="Davenport K.W."/>
            <person name="Han C.S."/>
            <person name="Rubin E.M."/>
            <person name="Eisen J.A."/>
            <person name="Woyke T."/>
            <person name="Gugger M."/>
            <person name="Kerfeld C.A."/>
        </authorList>
    </citation>
    <scope>NUCLEOTIDE SEQUENCE [LARGE SCALE GENOMIC DNA]</scope>
    <source>
        <strain evidence="4">ATCC 29140 / PCC 7202</strain>
    </source>
</reference>
<evidence type="ECO:0000313" key="4">
    <source>
        <dbReference type="Proteomes" id="UP000010483"/>
    </source>
</evidence>
<dbReference type="BioCyc" id="CSTA292563:G1353-2806-MONOMER"/>
<dbReference type="GO" id="GO:0000150">
    <property type="term" value="F:DNA strand exchange activity"/>
    <property type="evidence" value="ECO:0007669"/>
    <property type="project" value="InterPro"/>
</dbReference>
<dbReference type="Proteomes" id="UP000010483">
    <property type="component" value="Chromosome"/>
</dbReference>
<comment type="similarity">
    <text evidence="1">Belongs to the site-specific recombinase resolvase family.</text>
</comment>
<dbReference type="InterPro" id="IPR038109">
    <property type="entry name" value="DNA_bind_recomb_sf"/>
</dbReference>
<dbReference type="STRING" id="292563.Cyast_2800"/>
<dbReference type="KEGG" id="csn:Cyast_2800"/>
<evidence type="ECO:0000256" key="1">
    <source>
        <dbReference type="ARBA" id="ARBA00009913"/>
    </source>
</evidence>